<dbReference type="Pfam" id="PF08808">
    <property type="entry name" value="RES"/>
    <property type="match status" value="1"/>
</dbReference>
<dbReference type="EMBL" id="CP090958">
    <property type="protein sequence ID" value="WGW10952.1"/>
    <property type="molecule type" value="Genomic_DNA"/>
</dbReference>
<dbReference type="RefSeq" id="WP_349637734.1">
    <property type="nucleotide sequence ID" value="NZ_CP090958.1"/>
</dbReference>
<accession>A0ABY8QPQ2</accession>
<keyword evidence="3" id="KW-1185">Reference proteome</keyword>
<dbReference type="InterPro" id="IPR014914">
    <property type="entry name" value="RES_dom"/>
</dbReference>
<name>A0ABY8QPQ2_9MICO</name>
<sequence>MVKLPREPRVPLSHEPADLITLGTDTLLWRLHATTGTYTLPWDRLRFYGPTPSRFDPQLEPPGPSERGVTYASTEIVTVLAEAFQATRAIDAVTAGPHLTGWSPARSLTLLDLTGDWPLRHGASQALTSGIKSSCRAWARAIYDAFPEIDGLWSRSSLRDGTVVALWTPAADSFPAAPTFSRPLSAPGLRERIWACAKTIGYDVLA</sequence>
<evidence type="ECO:0000313" key="3">
    <source>
        <dbReference type="Proteomes" id="UP001209083"/>
    </source>
</evidence>
<evidence type="ECO:0000259" key="1">
    <source>
        <dbReference type="Pfam" id="PF08808"/>
    </source>
</evidence>
<dbReference type="Proteomes" id="UP001209083">
    <property type="component" value="Chromosome"/>
</dbReference>
<organism evidence="2 3">
    <name type="scientific">Saxibacter everestensis</name>
    <dbReference type="NCBI Taxonomy" id="2909229"/>
    <lineage>
        <taxon>Bacteria</taxon>
        <taxon>Bacillati</taxon>
        <taxon>Actinomycetota</taxon>
        <taxon>Actinomycetes</taxon>
        <taxon>Micrococcales</taxon>
        <taxon>Brevibacteriaceae</taxon>
        <taxon>Saxibacter</taxon>
    </lineage>
</organism>
<reference evidence="2 3" key="1">
    <citation type="submission" date="2023-05" db="EMBL/GenBank/DDBJ databases">
        <title>Lithophilousrod everest ZFBP1038 complete genpme.</title>
        <authorList>
            <person name="Tian M."/>
        </authorList>
    </citation>
    <scope>NUCLEOTIDE SEQUENCE [LARGE SCALE GENOMIC DNA]</scope>
    <source>
        <strain evidence="2 3">ZFBP1038</strain>
    </source>
</reference>
<evidence type="ECO:0000313" key="2">
    <source>
        <dbReference type="EMBL" id="WGW10952.1"/>
    </source>
</evidence>
<proteinExistence type="predicted"/>
<gene>
    <name evidence="2" type="ORF">LWF01_12650</name>
</gene>
<feature type="domain" description="RES" evidence="1">
    <location>
        <begin position="28"/>
        <end position="180"/>
    </location>
</feature>
<protein>
    <submittedName>
        <fullName evidence="2">RES family NAD+ phosphorylase</fullName>
    </submittedName>
</protein>